<evidence type="ECO:0000256" key="1">
    <source>
        <dbReference type="SAM" id="MobiDB-lite"/>
    </source>
</evidence>
<dbReference type="EMBL" id="KN817599">
    <property type="protein sequence ID" value="KJA17742.1"/>
    <property type="molecule type" value="Genomic_DNA"/>
</dbReference>
<feature type="region of interest" description="Disordered" evidence="1">
    <location>
        <begin position="151"/>
        <end position="182"/>
    </location>
</feature>
<organism evidence="2 3">
    <name type="scientific">Hypholoma sublateritium (strain FD-334 SS-4)</name>
    <dbReference type="NCBI Taxonomy" id="945553"/>
    <lineage>
        <taxon>Eukaryota</taxon>
        <taxon>Fungi</taxon>
        <taxon>Dikarya</taxon>
        <taxon>Basidiomycota</taxon>
        <taxon>Agaricomycotina</taxon>
        <taxon>Agaricomycetes</taxon>
        <taxon>Agaricomycetidae</taxon>
        <taxon>Agaricales</taxon>
        <taxon>Agaricineae</taxon>
        <taxon>Strophariaceae</taxon>
        <taxon>Hypholoma</taxon>
    </lineage>
</organism>
<feature type="region of interest" description="Disordered" evidence="1">
    <location>
        <begin position="359"/>
        <end position="419"/>
    </location>
</feature>
<keyword evidence="3" id="KW-1185">Reference proteome</keyword>
<feature type="compositionally biased region" description="Low complexity" evidence="1">
    <location>
        <begin position="153"/>
        <end position="175"/>
    </location>
</feature>
<sequence>MSPQSPANVPHEPVNPAGREASPANLYKSLPSPPDSQGLSDVSESVTPEASGLGSPPPEATPFQHMVTHSTLLARAPALSPTFTSSSASIPVYVPSHPLQHSYPEMVPSLSQSYPQDLDYEHDLELLSPPSSRSESPFSLAALSPNEGLRALSPFGSARSASASGFSSGISSPSPLRMDLGNQSYDAISPLAAPQALSPFRDPPGSMATPSGASTVYLSLSDESSDDDFARPYAHLGASTGLQGTFGPPQPQPLAEPRFHQPAALHPSLLHGPYNTAPAPRETARLSLGTPPLFPVAPRAPSTPTASVTPTAASRTANAAVALGAGARDPAYFRPSSSAASAHQYESAVDSISGASFRTAQEGDGASSELSESDVDFVSDYAPSESDFGADSDSSWSMPAAHPRKGEPAQAPGGRTWRA</sequence>
<evidence type="ECO:0000313" key="2">
    <source>
        <dbReference type="EMBL" id="KJA17742.1"/>
    </source>
</evidence>
<accession>A0A0D2KSY1</accession>
<feature type="region of interest" description="Disordered" evidence="1">
    <location>
        <begin position="1"/>
        <end position="66"/>
    </location>
</feature>
<feature type="region of interest" description="Disordered" evidence="1">
    <location>
        <begin position="238"/>
        <end position="313"/>
    </location>
</feature>
<proteinExistence type="predicted"/>
<reference evidence="3" key="1">
    <citation type="submission" date="2014-04" db="EMBL/GenBank/DDBJ databases">
        <title>Evolutionary Origins and Diversification of the Mycorrhizal Mutualists.</title>
        <authorList>
            <consortium name="DOE Joint Genome Institute"/>
            <consortium name="Mycorrhizal Genomics Consortium"/>
            <person name="Kohler A."/>
            <person name="Kuo A."/>
            <person name="Nagy L.G."/>
            <person name="Floudas D."/>
            <person name="Copeland A."/>
            <person name="Barry K.W."/>
            <person name="Cichocki N."/>
            <person name="Veneault-Fourrey C."/>
            <person name="LaButti K."/>
            <person name="Lindquist E.A."/>
            <person name="Lipzen A."/>
            <person name="Lundell T."/>
            <person name="Morin E."/>
            <person name="Murat C."/>
            <person name="Riley R."/>
            <person name="Ohm R."/>
            <person name="Sun H."/>
            <person name="Tunlid A."/>
            <person name="Henrissat B."/>
            <person name="Grigoriev I.V."/>
            <person name="Hibbett D.S."/>
            <person name="Martin F."/>
        </authorList>
    </citation>
    <scope>NUCLEOTIDE SEQUENCE [LARGE SCALE GENOMIC DNA]</scope>
    <source>
        <strain evidence="3">FD-334 SS-4</strain>
    </source>
</reference>
<evidence type="ECO:0000313" key="3">
    <source>
        <dbReference type="Proteomes" id="UP000054270"/>
    </source>
</evidence>
<name>A0A0D2KSY1_HYPSF</name>
<protein>
    <submittedName>
        <fullName evidence="2">Uncharacterized protein</fullName>
    </submittedName>
</protein>
<feature type="compositionally biased region" description="Polar residues" evidence="1">
    <location>
        <begin position="35"/>
        <end position="48"/>
    </location>
</feature>
<dbReference type="OrthoDB" id="3246206at2759"/>
<gene>
    <name evidence="2" type="ORF">HYPSUDRAFT_1005915</name>
</gene>
<dbReference type="AlphaFoldDB" id="A0A0D2KSY1"/>
<dbReference type="Proteomes" id="UP000054270">
    <property type="component" value="Unassembled WGS sequence"/>
</dbReference>
<feature type="compositionally biased region" description="Low complexity" evidence="1">
    <location>
        <begin position="296"/>
        <end position="313"/>
    </location>
</feature>